<comment type="caution">
    <text evidence="3">The sequence shown here is derived from an EMBL/GenBank/DDBJ whole genome shotgun (WGS) entry which is preliminary data.</text>
</comment>
<organism evidence="3 4">
    <name type="scientific">Gracilimonas halophila</name>
    <dbReference type="NCBI Taxonomy" id="1834464"/>
    <lineage>
        <taxon>Bacteria</taxon>
        <taxon>Pseudomonadati</taxon>
        <taxon>Balneolota</taxon>
        <taxon>Balneolia</taxon>
        <taxon>Balneolales</taxon>
        <taxon>Balneolaceae</taxon>
        <taxon>Gracilimonas</taxon>
    </lineage>
</organism>
<keyword evidence="2" id="KW-0812">Transmembrane</keyword>
<evidence type="ECO:0000256" key="2">
    <source>
        <dbReference type="SAM" id="Phobius"/>
    </source>
</evidence>
<reference evidence="4" key="1">
    <citation type="journal article" date="2019" name="Int. J. Syst. Evol. Microbiol.">
        <title>The Global Catalogue of Microorganisms (GCM) 10K type strain sequencing project: providing services to taxonomists for standard genome sequencing and annotation.</title>
        <authorList>
            <consortium name="The Broad Institute Genomics Platform"/>
            <consortium name="The Broad Institute Genome Sequencing Center for Infectious Disease"/>
            <person name="Wu L."/>
            <person name="Ma J."/>
        </authorList>
    </citation>
    <scope>NUCLEOTIDE SEQUENCE [LARGE SCALE GENOMIC DNA]</scope>
    <source>
        <strain evidence="4">KCTC 52042</strain>
    </source>
</reference>
<keyword evidence="2" id="KW-1133">Transmembrane helix</keyword>
<evidence type="ECO:0000256" key="1">
    <source>
        <dbReference type="SAM" id="MobiDB-lite"/>
    </source>
</evidence>
<dbReference type="Proteomes" id="UP001597460">
    <property type="component" value="Unassembled WGS sequence"/>
</dbReference>
<protein>
    <submittedName>
        <fullName evidence="3">Uncharacterized protein</fullName>
    </submittedName>
</protein>
<dbReference type="EMBL" id="JBHULI010000025">
    <property type="protein sequence ID" value="MFD2533437.1"/>
    <property type="molecule type" value="Genomic_DNA"/>
</dbReference>
<name>A0ABW5JN11_9BACT</name>
<keyword evidence="2" id="KW-0472">Membrane</keyword>
<dbReference type="RefSeq" id="WP_390303737.1">
    <property type="nucleotide sequence ID" value="NZ_JBHULI010000025.1"/>
</dbReference>
<proteinExistence type="predicted"/>
<sequence length="123" mass="14100">MTYLTLLILSLGSLTALVLFGMIFYGIKNRKYMESLGENLDESTTVLKGDFKEIRRSLEGNEKQQERILKRLQNLETIVTSEAWDAIQAGEDENTIGLHLNDEEEEQPDAEEAARRIARKINR</sequence>
<feature type="transmembrane region" description="Helical" evidence="2">
    <location>
        <begin position="6"/>
        <end position="27"/>
    </location>
</feature>
<evidence type="ECO:0000313" key="4">
    <source>
        <dbReference type="Proteomes" id="UP001597460"/>
    </source>
</evidence>
<accession>A0ABW5JN11</accession>
<feature type="region of interest" description="Disordered" evidence="1">
    <location>
        <begin position="99"/>
        <end position="123"/>
    </location>
</feature>
<keyword evidence="4" id="KW-1185">Reference proteome</keyword>
<feature type="compositionally biased region" description="Acidic residues" evidence="1">
    <location>
        <begin position="102"/>
        <end position="111"/>
    </location>
</feature>
<evidence type="ECO:0000313" key="3">
    <source>
        <dbReference type="EMBL" id="MFD2533437.1"/>
    </source>
</evidence>
<gene>
    <name evidence="3" type="ORF">ACFSVN_13360</name>
</gene>